<dbReference type="Pfam" id="PF08615">
    <property type="entry name" value="RNase_H2_suC"/>
    <property type="match status" value="1"/>
</dbReference>
<dbReference type="GO" id="GO:0006401">
    <property type="term" value="P:RNA catabolic process"/>
    <property type="evidence" value="ECO:0007669"/>
    <property type="project" value="InterPro"/>
</dbReference>
<reference evidence="1 2" key="1">
    <citation type="submission" date="2018-02" db="EMBL/GenBank/DDBJ databases">
        <title>The genomes of Aspergillus section Nigri reveals drivers in fungal speciation.</title>
        <authorList>
            <consortium name="DOE Joint Genome Institute"/>
            <person name="Vesth T.C."/>
            <person name="Nybo J."/>
            <person name="Theobald S."/>
            <person name="Brandl J."/>
            <person name="Frisvad J.C."/>
            <person name="Nielsen K.F."/>
            <person name="Lyhne E.K."/>
            <person name="Kogle M.E."/>
            <person name="Kuo A."/>
            <person name="Riley R."/>
            <person name="Clum A."/>
            <person name="Nolan M."/>
            <person name="Lipzen A."/>
            <person name="Salamov A."/>
            <person name="Henrissat B."/>
            <person name="Wiebenga A."/>
            <person name="De vries R.P."/>
            <person name="Grigoriev I.V."/>
            <person name="Mortensen U.H."/>
            <person name="Andersen M.R."/>
            <person name="Baker S.E."/>
        </authorList>
    </citation>
    <scope>NUCLEOTIDE SEQUENCE [LARGE SCALE GENOMIC DNA]</scope>
    <source>
        <strain evidence="1 2">CBS 101889</strain>
    </source>
</reference>
<evidence type="ECO:0000313" key="1">
    <source>
        <dbReference type="EMBL" id="RAL12154.1"/>
    </source>
</evidence>
<dbReference type="Proteomes" id="UP000248961">
    <property type="component" value="Unassembled WGS sequence"/>
</dbReference>
<name>A0A395I0T9_ASPHC</name>
<keyword evidence="2" id="KW-1185">Reference proteome</keyword>
<dbReference type="OrthoDB" id="6222486at2759"/>
<accession>A0A395I0T9</accession>
<protein>
    <submittedName>
        <fullName evidence="1">Putative ribonuclease H2 subunit C</fullName>
    </submittedName>
</protein>
<dbReference type="EMBL" id="KZ824284">
    <property type="protein sequence ID" value="RAL12154.1"/>
    <property type="molecule type" value="Genomic_DNA"/>
</dbReference>
<dbReference type="GeneID" id="37197000"/>
<dbReference type="AlphaFoldDB" id="A0A395I0T9"/>
<dbReference type="Gene3D" id="2.40.128.680">
    <property type="match status" value="1"/>
</dbReference>
<dbReference type="PANTHER" id="PTHR47204:SF1">
    <property type="entry name" value="RIBONUCLEASE H2 SUBUNIT C"/>
    <property type="match status" value="1"/>
</dbReference>
<evidence type="ECO:0000313" key="2">
    <source>
        <dbReference type="Proteomes" id="UP000248961"/>
    </source>
</evidence>
<dbReference type="CDD" id="cd09271">
    <property type="entry name" value="RNase_H2-C"/>
    <property type="match status" value="1"/>
</dbReference>
<dbReference type="PANTHER" id="PTHR47204">
    <property type="entry name" value="OS02G0168900 PROTEIN"/>
    <property type="match status" value="1"/>
</dbReference>
<dbReference type="InterPro" id="IPR013924">
    <property type="entry name" value="RNase_H2_suC"/>
</dbReference>
<dbReference type="GO" id="GO:0032299">
    <property type="term" value="C:ribonuclease H2 complex"/>
    <property type="evidence" value="ECO:0007669"/>
    <property type="project" value="InterPro"/>
</dbReference>
<organism evidence="1 2">
    <name type="scientific">Aspergillus homomorphus (strain CBS 101889)</name>
    <dbReference type="NCBI Taxonomy" id="1450537"/>
    <lineage>
        <taxon>Eukaryota</taxon>
        <taxon>Fungi</taxon>
        <taxon>Dikarya</taxon>
        <taxon>Ascomycota</taxon>
        <taxon>Pezizomycotina</taxon>
        <taxon>Eurotiomycetes</taxon>
        <taxon>Eurotiomycetidae</taxon>
        <taxon>Eurotiales</taxon>
        <taxon>Aspergillaceae</taxon>
        <taxon>Aspergillus</taxon>
        <taxon>Aspergillus subgen. Circumdati</taxon>
    </lineage>
</organism>
<dbReference type="STRING" id="1450537.A0A395I0T9"/>
<sequence length="161" mass="18427">MFAIQTTPTSSATENQSSMDCFTPNILPCKVHYDGPFKKLDRFWTPRPDEQDKDVQIAYFRGRRLKGRRVAVPEGYEGVIAKSTDRTLPRSRRKIEAEVEEVEPEEPVRILEKQGTFKEYTVWGHELVPAADDAFVRGVEEWIRLAEAMHCQPSSEAKPSS</sequence>
<proteinExistence type="predicted"/>
<dbReference type="VEuPathDB" id="FungiDB:BO97DRAFT_368760"/>
<dbReference type="RefSeq" id="XP_025551308.1">
    <property type="nucleotide sequence ID" value="XM_025692711.1"/>
</dbReference>
<gene>
    <name evidence="1" type="ORF">BO97DRAFT_368760</name>
</gene>